<protein>
    <submittedName>
        <fullName evidence="3">Myb_DNA-bind_3 domain-containing protein</fullName>
    </submittedName>
</protein>
<dbReference type="PANTHER" id="PTHR46929:SF4">
    <property type="entry name" value="MYB_SANT-LIKE DOMAIN-CONTAINING PROTEIN"/>
    <property type="match status" value="1"/>
</dbReference>
<feature type="compositionally biased region" description="Polar residues" evidence="1">
    <location>
        <begin position="217"/>
        <end position="246"/>
    </location>
</feature>
<proteinExistence type="predicted"/>
<sequence>MPDSNPTLAARYSSRLESHLTRLLHDHSDDKIVKTGEQSKKPNVDKKCSVKWTDYMDDALVDALLNQQNMGNRVDNVFTTAAYDNMVKELREKIGVPVEKNHLKNRIKTVKHNFKECYNHFKGMHGFAWSPETKMWNAEVDVWKSLVKAKPDAKKWMTSPIANYDKLLVLFAKDKEKADGANQKAHLHASPGSGSFHAGNVLQNEVTHNLEDLNDMNGGTSQLVTPVETNSQADDSQVPSLSATSLKSKKRKAQKFNIYEREFQSIREAIKDVADAIREGNKIAERGRPRVHSEQEVFAELMKVGIDAPFRYRAYTFLVASACRVRAFFGCPAEERKEFLMQMIYEPADAKFV</sequence>
<dbReference type="Proteomes" id="UP000187406">
    <property type="component" value="Unassembled WGS sequence"/>
</dbReference>
<dbReference type="EMBL" id="BDDD01004697">
    <property type="protein sequence ID" value="GAV88141.1"/>
    <property type="molecule type" value="Genomic_DNA"/>
</dbReference>
<feature type="region of interest" description="Disordered" evidence="1">
    <location>
        <begin position="213"/>
        <end position="246"/>
    </location>
</feature>
<dbReference type="InterPro" id="IPR024752">
    <property type="entry name" value="Myb/SANT-like_dom"/>
</dbReference>
<evidence type="ECO:0000259" key="2">
    <source>
        <dbReference type="Pfam" id="PF12776"/>
    </source>
</evidence>
<feature type="domain" description="Myb/SANT-like" evidence="2">
    <location>
        <begin position="51"/>
        <end position="145"/>
    </location>
</feature>
<name>A0A1Q3D6S0_CEPFO</name>
<evidence type="ECO:0000313" key="4">
    <source>
        <dbReference type="Proteomes" id="UP000187406"/>
    </source>
</evidence>
<organism evidence="3 4">
    <name type="scientific">Cephalotus follicularis</name>
    <name type="common">Albany pitcher plant</name>
    <dbReference type="NCBI Taxonomy" id="3775"/>
    <lineage>
        <taxon>Eukaryota</taxon>
        <taxon>Viridiplantae</taxon>
        <taxon>Streptophyta</taxon>
        <taxon>Embryophyta</taxon>
        <taxon>Tracheophyta</taxon>
        <taxon>Spermatophyta</taxon>
        <taxon>Magnoliopsida</taxon>
        <taxon>eudicotyledons</taxon>
        <taxon>Gunneridae</taxon>
        <taxon>Pentapetalae</taxon>
        <taxon>rosids</taxon>
        <taxon>fabids</taxon>
        <taxon>Oxalidales</taxon>
        <taxon>Cephalotaceae</taxon>
        <taxon>Cephalotus</taxon>
    </lineage>
</organism>
<accession>A0A1Q3D6S0</accession>
<dbReference type="InParanoid" id="A0A1Q3D6S0"/>
<comment type="caution">
    <text evidence="3">The sequence shown here is derived from an EMBL/GenBank/DDBJ whole genome shotgun (WGS) entry which is preliminary data.</text>
</comment>
<dbReference type="PANTHER" id="PTHR46929">
    <property type="entry name" value="EXPRESSED PROTEIN"/>
    <property type="match status" value="1"/>
</dbReference>
<dbReference type="Pfam" id="PF12776">
    <property type="entry name" value="Myb_DNA-bind_3"/>
    <property type="match status" value="1"/>
</dbReference>
<evidence type="ECO:0000313" key="3">
    <source>
        <dbReference type="EMBL" id="GAV88141.1"/>
    </source>
</evidence>
<keyword evidence="4" id="KW-1185">Reference proteome</keyword>
<gene>
    <name evidence="3" type="ORF">CFOL_v3_31564</name>
</gene>
<dbReference type="OrthoDB" id="1434562at2759"/>
<reference evidence="4" key="1">
    <citation type="submission" date="2016-04" db="EMBL/GenBank/DDBJ databases">
        <title>Cephalotus genome sequencing.</title>
        <authorList>
            <person name="Fukushima K."/>
            <person name="Hasebe M."/>
            <person name="Fang X."/>
        </authorList>
    </citation>
    <scope>NUCLEOTIDE SEQUENCE [LARGE SCALE GENOMIC DNA]</scope>
    <source>
        <strain evidence="4">cv. St1</strain>
    </source>
</reference>
<dbReference type="AlphaFoldDB" id="A0A1Q3D6S0"/>
<evidence type="ECO:0000256" key="1">
    <source>
        <dbReference type="SAM" id="MobiDB-lite"/>
    </source>
</evidence>